<name>A0A450U8I0_9GAMM</name>
<reference evidence="2" key="1">
    <citation type="submission" date="2019-02" db="EMBL/GenBank/DDBJ databases">
        <authorList>
            <person name="Gruber-Vodicka R. H."/>
            <person name="Seah K. B. B."/>
        </authorList>
    </citation>
    <scope>NUCLEOTIDE SEQUENCE</scope>
    <source>
        <strain evidence="2">BECK_M7</strain>
    </source>
</reference>
<proteinExistence type="predicted"/>
<dbReference type="PANTHER" id="PTHR32063">
    <property type="match status" value="1"/>
</dbReference>
<dbReference type="InterPro" id="IPR001036">
    <property type="entry name" value="Acrflvin-R"/>
</dbReference>
<keyword evidence="1" id="KW-1133">Transmembrane helix</keyword>
<dbReference type="AlphaFoldDB" id="A0A450U8I0"/>
<dbReference type="GO" id="GO:0005886">
    <property type="term" value="C:plasma membrane"/>
    <property type="evidence" value="ECO:0007669"/>
    <property type="project" value="TreeGrafter"/>
</dbReference>
<feature type="transmembrane region" description="Helical" evidence="1">
    <location>
        <begin position="60"/>
        <end position="84"/>
    </location>
</feature>
<dbReference type="SUPFAM" id="SSF82866">
    <property type="entry name" value="Multidrug efflux transporter AcrB transmembrane domain"/>
    <property type="match status" value="1"/>
</dbReference>
<evidence type="ECO:0000256" key="1">
    <source>
        <dbReference type="SAM" id="Phobius"/>
    </source>
</evidence>
<dbReference type="PANTHER" id="PTHR32063:SF19">
    <property type="entry name" value="CATION EFFLUX SYSTEM PROTEIN CUSA"/>
    <property type="match status" value="1"/>
</dbReference>
<gene>
    <name evidence="2" type="ORF">BECKLFY1418B_GA0070995_100925</name>
</gene>
<keyword evidence="1" id="KW-0812">Transmembrane</keyword>
<keyword evidence="1" id="KW-0472">Membrane</keyword>
<feature type="transmembrane region" description="Helical" evidence="1">
    <location>
        <begin position="6"/>
        <end position="27"/>
    </location>
</feature>
<feature type="transmembrane region" description="Helical" evidence="1">
    <location>
        <begin position="34"/>
        <end position="54"/>
    </location>
</feature>
<accession>A0A450U8I0</accession>
<dbReference type="Pfam" id="PF00873">
    <property type="entry name" value="ACR_tran"/>
    <property type="match status" value="1"/>
</dbReference>
<evidence type="ECO:0000313" key="2">
    <source>
        <dbReference type="EMBL" id="VFJ88150.1"/>
    </source>
</evidence>
<protein>
    <submittedName>
        <fullName evidence="2">AcrB/AcrD/AcrF family protein</fullName>
    </submittedName>
</protein>
<dbReference type="Gene3D" id="1.20.1640.10">
    <property type="entry name" value="Multidrug efflux transporter AcrB transmembrane domain"/>
    <property type="match status" value="1"/>
</dbReference>
<feature type="transmembrane region" description="Helical" evidence="1">
    <location>
        <begin position="114"/>
        <end position="131"/>
    </location>
</feature>
<organism evidence="2">
    <name type="scientific">Candidatus Kentrum sp. LFY</name>
    <dbReference type="NCBI Taxonomy" id="2126342"/>
    <lineage>
        <taxon>Bacteria</taxon>
        <taxon>Pseudomonadati</taxon>
        <taxon>Pseudomonadota</taxon>
        <taxon>Gammaproteobacteria</taxon>
        <taxon>Candidatus Kentrum</taxon>
    </lineage>
</organism>
<sequence>MLAAKAQLDIAIPAAILAIFVLLMIHFGRMDRTLMVMLSLPVALVGGMWVLYLAGYHLSVAAGVGFIALGGLAVETATIMMVYIDLRVRERNPMDAVQLGEAVREGASMRVRPVLMTVITGFAGLLPIFIFDGLGTDVMRHAPHCAADGWRHDYHHHLDSHRHPGSLLFVGDSSLQPKGTKSCIKYLLLSPSSVWPFHKPLLPNVRMGMRAVAIMALMKS</sequence>
<dbReference type="EMBL" id="CAADFF010000009">
    <property type="protein sequence ID" value="VFJ88150.1"/>
    <property type="molecule type" value="Genomic_DNA"/>
</dbReference>
<dbReference type="GO" id="GO:0042910">
    <property type="term" value="F:xenobiotic transmembrane transporter activity"/>
    <property type="evidence" value="ECO:0007669"/>
    <property type="project" value="TreeGrafter"/>
</dbReference>